<evidence type="ECO:0000313" key="1">
    <source>
        <dbReference type="EMBL" id="PHT48062.1"/>
    </source>
</evidence>
<organism evidence="1 2">
    <name type="scientific">Capsicum baccatum</name>
    <name type="common">Peruvian pepper</name>
    <dbReference type="NCBI Taxonomy" id="33114"/>
    <lineage>
        <taxon>Eukaryota</taxon>
        <taxon>Viridiplantae</taxon>
        <taxon>Streptophyta</taxon>
        <taxon>Embryophyta</taxon>
        <taxon>Tracheophyta</taxon>
        <taxon>Spermatophyta</taxon>
        <taxon>Magnoliopsida</taxon>
        <taxon>eudicotyledons</taxon>
        <taxon>Gunneridae</taxon>
        <taxon>Pentapetalae</taxon>
        <taxon>asterids</taxon>
        <taxon>lamiids</taxon>
        <taxon>Solanales</taxon>
        <taxon>Solanaceae</taxon>
        <taxon>Solanoideae</taxon>
        <taxon>Capsiceae</taxon>
        <taxon>Capsicum</taxon>
    </lineage>
</organism>
<dbReference type="EMBL" id="MLFT02000005">
    <property type="protein sequence ID" value="PHT48062.1"/>
    <property type="molecule type" value="Genomic_DNA"/>
</dbReference>
<gene>
    <name evidence="1" type="ORF">CQW23_12270</name>
</gene>
<dbReference type="AlphaFoldDB" id="A0A2G2WS91"/>
<proteinExistence type="predicted"/>
<name>A0A2G2WS91_CAPBA</name>
<protein>
    <submittedName>
        <fullName evidence="1">Deoxyhypusine hydroxylase-B</fullName>
    </submittedName>
</protein>
<keyword evidence="2" id="KW-1185">Reference proteome</keyword>
<reference evidence="1 2" key="1">
    <citation type="journal article" date="2017" name="Genome Biol.">
        <title>New reference genome sequences of hot pepper reveal the massive evolution of plant disease-resistance genes by retroduplication.</title>
        <authorList>
            <person name="Kim S."/>
            <person name="Park J."/>
            <person name="Yeom S.I."/>
            <person name="Kim Y.M."/>
            <person name="Seo E."/>
            <person name="Kim K.T."/>
            <person name="Kim M.S."/>
            <person name="Lee J.M."/>
            <person name="Cheong K."/>
            <person name="Shin H.S."/>
            <person name="Kim S.B."/>
            <person name="Han K."/>
            <person name="Lee J."/>
            <person name="Park M."/>
            <person name="Lee H.A."/>
            <person name="Lee H.Y."/>
            <person name="Lee Y."/>
            <person name="Oh S."/>
            <person name="Lee J.H."/>
            <person name="Choi E."/>
            <person name="Choi E."/>
            <person name="Lee S.E."/>
            <person name="Jeon J."/>
            <person name="Kim H."/>
            <person name="Choi G."/>
            <person name="Song H."/>
            <person name="Lee J."/>
            <person name="Lee S.C."/>
            <person name="Kwon J.K."/>
            <person name="Lee H.Y."/>
            <person name="Koo N."/>
            <person name="Hong Y."/>
            <person name="Kim R.W."/>
            <person name="Kang W.H."/>
            <person name="Huh J.H."/>
            <person name="Kang B.C."/>
            <person name="Yang T.J."/>
            <person name="Lee Y.H."/>
            <person name="Bennetzen J.L."/>
            <person name="Choi D."/>
        </authorList>
    </citation>
    <scope>NUCLEOTIDE SEQUENCE [LARGE SCALE GENOMIC DNA]</scope>
    <source>
        <strain evidence="2">cv. PBC81</strain>
    </source>
</reference>
<dbReference type="Proteomes" id="UP000224567">
    <property type="component" value="Unassembled WGS sequence"/>
</dbReference>
<evidence type="ECO:0000313" key="2">
    <source>
        <dbReference type="Proteomes" id="UP000224567"/>
    </source>
</evidence>
<sequence>MNIPSNQVHQIWVLEKLLSSFLSVDPAAPSSYSSVEDLRKVILSKENGMYECYAALFALRNNEGERAISVIIESLGSKSVLLRYEVGYGSKSTNNVVVMIIMVLQGGGGGQRCGDGAQGVNG</sequence>
<comment type="caution">
    <text evidence="1">The sequence shown here is derived from an EMBL/GenBank/DDBJ whole genome shotgun (WGS) entry which is preliminary data.</text>
</comment>
<accession>A0A2G2WS91</accession>
<dbReference type="OrthoDB" id="1817166at2759"/>
<reference evidence="2" key="2">
    <citation type="journal article" date="2017" name="J. Anim. Genet.">
        <title>Multiple reference genome sequences of hot pepper reveal the massive evolution of plant disease resistance genes by retroduplication.</title>
        <authorList>
            <person name="Kim S."/>
            <person name="Park J."/>
            <person name="Yeom S.-I."/>
            <person name="Kim Y.-M."/>
            <person name="Seo E."/>
            <person name="Kim K.-T."/>
            <person name="Kim M.-S."/>
            <person name="Lee J.M."/>
            <person name="Cheong K."/>
            <person name="Shin H.-S."/>
            <person name="Kim S.-B."/>
            <person name="Han K."/>
            <person name="Lee J."/>
            <person name="Park M."/>
            <person name="Lee H.-A."/>
            <person name="Lee H.-Y."/>
            <person name="Lee Y."/>
            <person name="Oh S."/>
            <person name="Lee J.H."/>
            <person name="Choi E."/>
            <person name="Choi E."/>
            <person name="Lee S.E."/>
            <person name="Jeon J."/>
            <person name="Kim H."/>
            <person name="Choi G."/>
            <person name="Song H."/>
            <person name="Lee J."/>
            <person name="Lee S.-C."/>
            <person name="Kwon J.-K."/>
            <person name="Lee H.-Y."/>
            <person name="Koo N."/>
            <person name="Hong Y."/>
            <person name="Kim R.W."/>
            <person name="Kang W.-H."/>
            <person name="Huh J.H."/>
            <person name="Kang B.-C."/>
            <person name="Yang T.-J."/>
            <person name="Lee Y.-H."/>
            <person name="Bennetzen J.L."/>
            <person name="Choi D."/>
        </authorList>
    </citation>
    <scope>NUCLEOTIDE SEQUENCE [LARGE SCALE GENOMIC DNA]</scope>
    <source>
        <strain evidence="2">cv. PBC81</strain>
    </source>
</reference>
<dbReference type="STRING" id="33114.A0A2G2WS91"/>